<reference evidence="1 2" key="2">
    <citation type="submission" date="2018-11" db="EMBL/GenBank/DDBJ databases">
        <authorList>
            <consortium name="Pathogen Informatics"/>
        </authorList>
    </citation>
    <scope>NUCLEOTIDE SEQUENCE [LARGE SCALE GENOMIC DNA]</scope>
    <source>
        <strain evidence="1 2">NST_G2</strain>
    </source>
</reference>
<keyword evidence="2" id="KW-1185">Reference proteome</keyword>
<organism evidence="3">
    <name type="scientific">Schistocephalus solidus</name>
    <name type="common">Tapeworm</name>
    <dbReference type="NCBI Taxonomy" id="70667"/>
    <lineage>
        <taxon>Eukaryota</taxon>
        <taxon>Metazoa</taxon>
        <taxon>Spiralia</taxon>
        <taxon>Lophotrochozoa</taxon>
        <taxon>Platyhelminthes</taxon>
        <taxon>Cestoda</taxon>
        <taxon>Eucestoda</taxon>
        <taxon>Diphyllobothriidea</taxon>
        <taxon>Diphyllobothriidae</taxon>
        <taxon>Schistocephalus</taxon>
    </lineage>
</organism>
<dbReference type="Proteomes" id="UP000275846">
    <property type="component" value="Unassembled WGS sequence"/>
</dbReference>
<protein>
    <submittedName>
        <fullName evidence="1 3">Uncharacterized protein</fullName>
    </submittedName>
</protein>
<evidence type="ECO:0000313" key="3">
    <source>
        <dbReference type="WBParaSite" id="SSLN_0000697501-mRNA-1"/>
    </source>
</evidence>
<dbReference type="EMBL" id="UYSU01033841">
    <property type="protein sequence ID" value="VDL93147.1"/>
    <property type="molecule type" value="Genomic_DNA"/>
</dbReference>
<evidence type="ECO:0000313" key="1">
    <source>
        <dbReference type="EMBL" id="VDL93147.1"/>
    </source>
</evidence>
<evidence type="ECO:0000313" key="2">
    <source>
        <dbReference type="Proteomes" id="UP000275846"/>
    </source>
</evidence>
<dbReference type="AlphaFoldDB" id="A0A183SRB4"/>
<reference evidence="3" key="1">
    <citation type="submission" date="2016-06" db="UniProtKB">
        <authorList>
            <consortium name="WormBaseParasite"/>
        </authorList>
    </citation>
    <scope>IDENTIFICATION</scope>
</reference>
<accession>A0A183SRB4</accession>
<dbReference type="WBParaSite" id="SSLN_0000697501-mRNA-1">
    <property type="protein sequence ID" value="SSLN_0000697501-mRNA-1"/>
    <property type="gene ID" value="SSLN_0000697501"/>
</dbReference>
<sequence length="127" mass="13796">MTRGEVLSPHGLASFNEGGILLLRTCAEHHLILTNAFVKGQPGCTSGRNTATFWTMSSSGGKINRTADGRTLLTEKTQILNRGAEYFQSVLKQRSTVSDAAIDRLPEVEIKADLDLPPSLQETIRAV</sequence>
<gene>
    <name evidence="1" type="ORF">SSLN_LOCUS6762</name>
</gene>
<proteinExistence type="predicted"/>
<name>A0A183SRB4_SCHSO</name>